<keyword evidence="2" id="KW-1185">Reference proteome</keyword>
<gene>
    <name evidence="1" type="ORF">AXF42_Ash006521</name>
</gene>
<dbReference type="Proteomes" id="UP000236161">
    <property type="component" value="Unassembled WGS sequence"/>
</dbReference>
<proteinExistence type="predicted"/>
<dbReference type="EMBL" id="KZ451935">
    <property type="protein sequence ID" value="PKA60886.1"/>
    <property type="molecule type" value="Genomic_DNA"/>
</dbReference>
<reference evidence="1 2" key="1">
    <citation type="journal article" date="2017" name="Nature">
        <title>The Apostasia genome and the evolution of orchids.</title>
        <authorList>
            <person name="Zhang G.Q."/>
            <person name="Liu K.W."/>
            <person name="Li Z."/>
            <person name="Lohaus R."/>
            <person name="Hsiao Y.Y."/>
            <person name="Niu S.C."/>
            <person name="Wang J.Y."/>
            <person name="Lin Y.C."/>
            <person name="Xu Q."/>
            <person name="Chen L.J."/>
            <person name="Yoshida K."/>
            <person name="Fujiwara S."/>
            <person name="Wang Z.W."/>
            <person name="Zhang Y.Q."/>
            <person name="Mitsuda N."/>
            <person name="Wang M."/>
            <person name="Liu G.H."/>
            <person name="Pecoraro L."/>
            <person name="Huang H.X."/>
            <person name="Xiao X.J."/>
            <person name="Lin M."/>
            <person name="Wu X.Y."/>
            <person name="Wu W.L."/>
            <person name="Chen Y.Y."/>
            <person name="Chang S.B."/>
            <person name="Sakamoto S."/>
            <person name="Ohme-Takagi M."/>
            <person name="Yagi M."/>
            <person name="Zeng S.J."/>
            <person name="Shen C.Y."/>
            <person name="Yeh C.M."/>
            <person name="Luo Y.B."/>
            <person name="Tsai W.C."/>
            <person name="Van de Peer Y."/>
            <person name="Liu Z.J."/>
        </authorList>
    </citation>
    <scope>NUCLEOTIDE SEQUENCE [LARGE SCALE GENOMIC DNA]</scope>
    <source>
        <strain evidence="2">cv. Shenzhen</strain>
        <tissue evidence="1">Stem</tissue>
    </source>
</reference>
<name>A0A2I0AZD1_9ASPA</name>
<accession>A0A2I0AZD1</accession>
<evidence type="ECO:0000313" key="2">
    <source>
        <dbReference type="Proteomes" id="UP000236161"/>
    </source>
</evidence>
<evidence type="ECO:0000313" key="1">
    <source>
        <dbReference type="EMBL" id="PKA60886.1"/>
    </source>
</evidence>
<protein>
    <submittedName>
        <fullName evidence="1">Uncharacterized protein</fullName>
    </submittedName>
</protein>
<sequence>MAGTSVQKNLEVLKGHSWPLKDFLRLVKNDVSLYARSQGYTIFKSEVTKIYSWIVVDDGWSIPRARCLTWVNNPARREAESANQSIKYRPVRRHAFGQDAAQEPRV</sequence>
<organism evidence="1 2">
    <name type="scientific">Apostasia shenzhenica</name>
    <dbReference type="NCBI Taxonomy" id="1088818"/>
    <lineage>
        <taxon>Eukaryota</taxon>
        <taxon>Viridiplantae</taxon>
        <taxon>Streptophyta</taxon>
        <taxon>Embryophyta</taxon>
        <taxon>Tracheophyta</taxon>
        <taxon>Spermatophyta</taxon>
        <taxon>Magnoliopsida</taxon>
        <taxon>Liliopsida</taxon>
        <taxon>Asparagales</taxon>
        <taxon>Orchidaceae</taxon>
        <taxon>Apostasioideae</taxon>
        <taxon>Apostasia</taxon>
    </lineage>
</organism>
<dbReference type="AlphaFoldDB" id="A0A2I0AZD1"/>